<feature type="domain" description="Thioredoxin" evidence="12">
    <location>
        <begin position="3"/>
        <end position="152"/>
    </location>
</feature>
<evidence type="ECO:0000256" key="1">
    <source>
        <dbReference type="ARBA" id="ARBA00011245"/>
    </source>
</evidence>
<dbReference type="Gene3D" id="3.40.30.10">
    <property type="entry name" value="Glutaredoxin"/>
    <property type="match status" value="1"/>
</dbReference>
<organism evidence="13">
    <name type="scientific">Caldiarchaeum subterraneum</name>
    <dbReference type="NCBI Taxonomy" id="311458"/>
    <lineage>
        <taxon>Archaea</taxon>
        <taxon>Nitrososphaerota</taxon>
        <taxon>Candidatus Caldarchaeales</taxon>
        <taxon>Candidatus Caldarchaeaceae</taxon>
        <taxon>Candidatus Caldarchaeum</taxon>
    </lineage>
</organism>
<evidence type="ECO:0000256" key="10">
    <source>
        <dbReference type="ARBA" id="ARBA00049091"/>
    </source>
</evidence>
<reference evidence="13" key="1">
    <citation type="journal article" date="2020" name="mSystems">
        <title>Genome- and Community-Level Interaction Insights into Carbon Utilization and Element Cycling Functions of Hydrothermarchaeota in Hydrothermal Sediment.</title>
        <authorList>
            <person name="Zhou Z."/>
            <person name="Liu Y."/>
            <person name="Xu W."/>
            <person name="Pan J."/>
            <person name="Luo Z.H."/>
            <person name="Li M."/>
        </authorList>
    </citation>
    <scope>NUCLEOTIDE SEQUENCE [LARGE SCALE GENOMIC DNA]</scope>
    <source>
        <strain evidence="13">SpSt-1056</strain>
    </source>
</reference>
<evidence type="ECO:0000256" key="4">
    <source>
        <dbReference type="ARBA" id="ARBA00022862"/>
    </source>
</evidence>
<comment type="catalytic activity">
    <reaction evidence="10">
        <text>a hydroperoxide + [thioredoxin]-dithiol = an alcohol + [thioredoxin]-disulfide + H2O</text>
        <dbReference type="Rhea" id="RHEA:62620"/>
        <dbReference type="Rhea" id="RHEA-COMP:10698"/>
        <dbReference type="Rhea" id="RHEA-COMP:10700"/>
        <dbReference type="ChEBI" id="CHEBI:15377"/>
        <dbReference type="ChEBI" id="CHEBI:29950"/>
        <dbReference type="ChEBI" id="CHEBI:30879"/>
        <dbReference type="ChEBI" id="CHEBI:35924"/>
        <dbReference type="ChEBI" id="CHEBI:50058"/>
        <dbReference type="EC" id="1.11.1.24"/>
    </reaction>
</comment>
<evidence type="ECO:0000256" key="3">
    <source>
        <dbReference type="ARBA" id="ARBA00022559"/>
    </source>
</evidence>
<dbReference type="CDD" id="cd03017">
    <property type="entry name" value="PRX_BCP"/>
    <property type="match status" value="1"/>
</dbReference>
<dbReference type="GO" id="GO:0045454">
    <property type="term" value="P:cell redox homeostasis"/>
    <property type="evidence" value="ECO:0007669"/>
    <property type="project" value="TreeGrafter"/>
</dbReference>
<evidence type="ECO:0000256" key="6">
    <source>
        <dbReference type="ARBA" id="ARBA00023157"/>
    </source>
</evidence>
<dbReference type="PANTHER" id="PTHR42801">
    <property type="entry name" value="THIOREDOXIN-DEPENDENT PEROXIDE REDUCTASE"/>
    <property type="match status" value="1"/>
</dbReference>
<dbReference type="EMBL" id="DRWN01000064">
    <property type="protein sequence ID" value="HHK68992.1"/>
    <property type="molecule type" value="Genomic_DNA"/>
</dbReference>
<dbReference type="AlphaFoldDB" id="A0A7C5QF80"/>
<dbReference type="GO" id="GO:0034599">
    <property type="term" value="P:cellular response to oxidative stress"/>
    <property type="evidence" value="ECO:0007669"/>
    <property type="project" value="TreeGrafter"/>
</dbReference>
<evidence type="ECO:0000256" key="7">
    <source>
        <dbReference type="ARBA" id="ARBA00023284"/>
    </source>
</evidence>
<dbReference type="InterPro" id="IPR013766">
    <property type="entry name" value="Thioredoxin_domain"/>
</dbReference>
<evidence type="ECO:0000259" key="12">
    <source>
        <dbReference type="PROSITE" id="PS51352"/>
    </source>
</evidence>
<comment type="subunit">
    <text evidence="1">Monomer.</text>
</comment>
<dbReference type="InterPro" id="IPR024706">
    <property type="entry name" value="Peroxiredoxin_AhpC-typ"/>
</dbReference>
<dbReference type="PIRSF" id="PIRSF000239">
    <property type="entry name" value="AHPC"/>
    <property type="match status" value="1"/>
</dbReference>
<dbReference type="Pfam" id="PF00578">
    <property type="entry name" value="AhpC-TSA"/>
    <property type="match status" value="1"/>
</dbReference>
<comment type="caution">
    <text evidence="13">The sequence shown here is derived from an EMBL/GenBank/DDBJ whole genome shotgun (WGS) entry which is preliminary data.</text>
</comment>
<keyword evidence="7" id="KW-0676">Redox-active center</keyword>
<evidence type="ECO:0000256" key="5">
    <source>
        <dbReference type="ARBA" id="ARBA00023002"/>
    </source>
</evidence>
<dbReference type="InterPro" id="IPR050924">
    <property type="entry name" value="Peroxiredoxin_BCP/PrxQ"/>
</dbReference>
<keyword evidence="5" id="KW-0560">Oxidoreductase</keyword>
<dbReference type="InterPro" id="IPR036249">
    <property type="entry name" value="Thioredoxin-like_sf"/>
</dbReference>
<dbReference type="InterPro" id="IPR000866">
    <property type="entry name" value="AhpC/TSA"/>
</dbReference>
<evidence type="ECO:0000256" key="9">
    <source>
        <dbReference type="ARBA" id="ARBA00038489"/>
    </source>
</evidence>
<dbReference type="PROSITE" id="PS51352">
    <property type="entry name" value="THIOREDOXIN_2"/>
    <property type="match status" value="1"/>
</dbReference>
<dbReference type="EC" id="1.11.1.24" evidence="2"/>
<dbReference type="SUPFAM" id="SSF52833">
    <property type="entry name" value="Thioredoxin-like"/>
    <property type="match status" value="1"/>
</dbReference>
<dbReference type="PANTHER" id="PTHR42801:SF4">
    <property type="entry name" value="AHPC_TSA FAMILY PROTEIN"/>
    <property type="match status" value="1"/>
</dbReference>
<gene>
    <name evidence="13" type="ORF">ENM11_07600</name>
</gene>
<dbReference type="GO" id="GO:0005737">
    <property type="term" value="C:cytoplasm"/>
    <property type="evidence" value="ECO:0007669"/>
    <property type="project" value="TreeGrafter"/>
</dbReference>
<evidence type="ECO:0000256" key="11">
    <source>
        <dbReference type="PIRSR" id="PIRSR000239-1"/>
    </source>
</evidence>
<dbReference type="GO" id="GO:0008379">
    <property type="term" value="F:thioredoxin peroxidase activity"/>
    <property type="evidence" value="ECO:0007669"/>
    <property type="project" value="TreeGrafter"/>
</dbReference>
<evidence type="ECO:0000313" key="13">
    <source>
        <dbReference type="EMBL" id="HHK68992.1"/>
    </source>
</evidence>
<sequence length="152" mass="16857">MKPEAGDKAPEFTLPDAEGKQHSLKDLLAGHRALVLYFYPRDDTPGCTTEACGFRDSFDQFTKINVNVVGVSVDDADSHKRFASKYRLNFTLLSDKDGKVAKLYNAYSAEKGRCLRKTFIIDSSGTIRAAFHKVTAEGHAGEVLDKIKELKL</sequence>
<name>A0A7C5QF80_CALS0</name>
<accession>A0A7C5QF80</accession>
<protein>
    <recommendedName>
        <fullName evidence="2">thioredoxin-dependent peroxiredoxin</fullName>
        <ecNumber evidence="2">1.11.1.24</ecNumber>
    </recommendedName>
    <alternativeName>
        <fullName evidence="8">Thioredoxin peroxidase</fullName>
    </alternativeName>
</protein>
<feature type="active site" description="Cysteine sulfenic acid (-SOH) intermediate; for peroxidase activity" evidence="11">
    <location>
        <position position="47"/>
    </location>
</feature>
<keyword evidence="6" id="KW-1015">Disulfide bond</keyword>
<comment type="similarity">
    <text evidence="9">Belongs to the peroxiredoxin family. BCP/PrxQ subfamily.</text>
</comment>
<keyword evidence="4" id="KW-0049">Antioxidant</keyword>
<proteinExistence type="inferred from homology"/>
<evidence type="ECO:0000256" key="8">
    <source>
        <dbReference type="ARBA" id="ARBA00032824"/>
    </source>
</evidence>
<evidence type="ECO:0000256" key="2">
    <source>
        <dbReference type="ARBA" id="ARBA00013017"/>
    </source>
</evidence>
<keyword evidence="3" id="KW-0575">Peroxidase</keyword>
<dbReference type="FunFam" id="3.40.30.10:FF:000007">
    <property type="entry name" value="Thioredoxin-dependent thiol peroxidase"/>
    <property type="match status" value="1"/>
</dbReference>